<feature type="non-terminal residue" evidence="1">
    <location>
        <position position="1"/>
    </location>
</feature>
<dbReference type="EMBL" id="CAJVQB010051178">
    <property type="protein sequence ID" value="CAG8835293.1"/>
    <property type="molecule type" value="Genomic_DNA"/>
</dbReference>
<accession>A0ABN7WLJ0</accession>
<evidence type="ECO:0000313" key="1">
    <source>
        <dbReference type="EMBL" id="CAG8835293.1"/>
    </source>
</evidence>
<protein>
    <submittedName>
        <fullName evidence="1">26992_t:CDS:1</fullName>
    </submittedName>
</protein>
<evidence type="ECO:0000313" key="2">
    <source>
        <dbReference type="Proteomes" id="UP000789901"/>
    </source>
</evidence>
<proteinExistence type="predicted"/>
<comment type="caution">
    <text evidence="1">The sequence shown here is derived from an EMBL/GenBank/DDBJ whole genome shotgun (WGS) entry which is preliminary data.</text>
</comment>
<keyword evidence="2" id="KW-1185">Reference proteome</keyword>
<dbReference type="Proteomes" id="UP000789901">
    <property type="component" value="Unassembled WGS sequence"/>
</dbReference>
<name>A0ABN7WLJ0_GIGMA</name>
<organism evidence="1 2">
    <name type="scientific">Gigaspora margarita</name>
    <dbReference type="NCBI Taxonomy" id="4874"/>
    <lineage>
        <taxon>Eukaryota</taxon>
        <taxon>Fungi</taxon>
        <taxon>Fungi incertae sedis</taxon>
        <taxon>Mucoromycota</taxon>
        <taxon>Glomeromycotina</taxon>
        <taxon>Glomeromycetes</taxon>
        <taxon>Diversisporales</taxon>
        <taxon>Gigasporaceae</taxon>
        <taxon>Gigaspora</taxon>
    </lineage>
</organism>
<gene>
    <name evidence="1" type="ORF">GMARGA_LOCUS32497</name>
</gene>
<reference evidence="1 2" key="1">
    <citation type="submission" date="2021-06" db="EMBL/GenBank/DDBJ databases">
        <authorList>
            <person name="Kallberg Y."/>
            <person name="Tangrot J."/>
            <person name="Rosling A."/>
        </authorList>
    </citation>
    <scope>NUCLEOTIDE SEQUENCE [LARGE SCALE GENOMIC DNA]</scope>
    <source>
        <strain evidence="1 2">120-4 pot B 10/14</strain>
    </source>
</reference>
<sequence length="74" mass="8223">VYVKMAISSKPICYSPDIFIPNNDYFDESTISNATVLPISSDERVKIETYPNKSGDAISTCSNRKELSINNTES</sequence>